<dbReference type="EMBL" id="CP018258">
    <property type="protein sequence ID" value="APV43670.1"/>
    <property type="molecule type" value="Genomic_DNA"/>
</dbReference>
<protein>
    <submittedName>
        <fullName evidence="1">Uncharacterized protein</fullName>
    </submittedName>
</protein>
<dbReference type="AlphaFoldDB" id="A0A1P8F5G7"/>
<evidence type="ECO:0000313" key="1">
    <source>
        <dbReference type="EMBL" id="APV43670.1"/>
    </source>
</evidence>
<name>A0A1P8F5G7_9CHLR</name>
<dbReference type="KEGG" id="dfo:Dform_00310"/>
<evidence type="ECO:0000313" key="2">
    <source>
        <dbReference type="Proteomes" id="UP000185934"/>
    </source>
</evidence>
<gene>
    <name evidence="1" type="ORF">Dform_00310</name>
</gene>
<proteinExistence type="predicted"/>
<accession>A0A1P8F5G7</accession>
<sequence>MNNGEIVTVNGVEIDTRKIDILLRKLIMKEKVNIKTRQYNDVEMVKLIKKMIEEEAKCY</sequence>
<organism evidence="1 2">
    <name type="scientific">Dehalogenimonas formicexedens</name>
    <dbReference type="NCBI Taxonomy" id="1839801"/>
    <lineage>
        <taxon>Bacteria</taxon>
        <taxon>Bacillati</taxon>
        <taxon>Chloroflexota</taxon>
        <taxon>Dehalococcoidia</taxon>
        <taxon>Dehalococcoidales</taxon>
        <taxon>Dehalococcoidaceae</taxon>
        <taxon>Dehalogenimonas</taxon>
    </lineage>
</organism>
<reference evidence="2" key="1">
    <citation type="submission" date="2016-11" db="EMBL/GenBank/DDBJ databases">
        <title>Dehalogenimonas formicexedens sp. nov., a chlorinated alkane respiring bacterium isolated from contaminated groundwater.</title>
        <authorList>
            <person name="Key T.A."/>
            <person name="Bowman K.S."/>
            <person name="Lee I."/>
            <person name="Chun J."/>
            <person name="Albuquerque L."/>
            <person name="da Costa M.S."/>
            <person name="Rainey F.A."/>
            <person name="Moe W.M."/>
        </authorList>
    </citation>
    <scope>NUCLEOTIDE SEQUENCE [LARGE SCALE GENOMIC DNA]</scope>
    <source>
        <strain evidence="2">NSZ-14</strain>
    </source>
</reference>
<dbReference type="STRING" id="1839801.Dform_00310"/>
<keyword evidence="2" id="KW-1185">Reference proteome</keyword>
<dbReference type="Proteomes" id="UP000185934">
    <property type="component" value="Chromosome"/>
</dbReference>
<dbReference type="RefSeq" id="WP_076003457.1">
    <property type="nucleotide sequence ID" value="NZ_CP018258.1"/>
</dbReference>